<dbReference type="Proteomes" id="UP001620597">
    <property type="component" value="Unassembled WGS sequence"/>
</dbReference>
<evidence type="ECO:0000256" key="3">
    <source>
        <dbReference type="ARBA" id="ARBA00004961"/>
    </source>
</evidence>
<dbReference type="EMBL" id="JBBKTX010000005">
    <property type="protein sequence ID" value="MFK4751913.1"/>
    <property type="molecule type" value="Genomic_DNA"/>
</dbReference>
<dbReference type="EC" id="3.1.1.31" evidence="5 7"/>
<dbReference type="CDD" id="cd01400">
    <property type="entry name" value="6PGL"/>
    <property type="match status" value="1"/>
</dbReference>
<evidence type="ECO:0000256" key="4">
    <source>
        <dbReference type="ARBA" id="ARBA00010662"/>
    </source>
</evidence>
<evidence type="ECO:0000256" key="1">
    <source>
        <dbReference type="ARBA" id="ARBA00000832"/>
    </source>
</evidence>
<evidence type="ECO:0000256" key="7">
    <source>
        <dbReference type="RuleBase" id="RU365095"/>
    </source>
</evidence>
<dbReference type="SUPFAM" id="SSF100950">
    <property type="entry name" value="NagB/RpiA/CoA transferase-like"/>
    <property type="match status" value="1"/>
</dbReference>
<dbReference type="Pfam" id="PF01182">
    <property type="entry name" value="Glucosamine_iso"/>
    <property type="match status" value="1"/>
</dbReference>
<comment type="pathway">
    <text evidence="3 7">Carbohydrate degradation; pentose phosphate pathway; D-ribulose 5-phosphate from D-glucose 6-phosphate (oxidative stage): step 2/3.</text>
</comment>
<dbReference type="Gene3D" id="3.40.50.1360">
    <property type="match status" value="1"/>
</dbReference>
<keyword evidence="10" id="KW-1185">Reference proteome</keyword>
<reference evidence="9 10" key="1">
    <citation type="submission" date="2024-03" db="EMBL/GenBank/DDBJ databases">
        <title>High-quality draft genome sequence of Oceanobacter sp. wDCs-4.</title>
        <authorList>
            <person name="Dong C."/>
        </authorList>
    </citation>
    <scope>NUCLEOTIDE SEQUENCE [LARGE SCALE GENOMIC DNA]</scope>
    <source>
        <strain evidence="10">wDCs-4</strain>
    </source>
</reference>
<gene>
    <name evidence="7 9" type="primary">pgl</name>
    <name evidence="9" type="ORF">WG929_05760</name>
</gene>
<dbReference type="RefSeq" id="WP_416205270.1">
    <property type="nucleotide sequence ID" value="NZ_JBBKTX010000005.1"/>
</dbReference>
<evidence type="ECO:0000259" key="8">
    <source>
        <dbReference type="Pfam" id="PF01182"/>
    </source>
</evidence>
<feature type="domain" description="Glucosamine/galactosamine-6-phosphate isomerase" evidence="8">
    <location>
        <begin position="9"/>
        <end position="219"/>
    </location>
</feature>
<comment type="similarity">
    <text evidence="4 7">Belongs to the glucosamine/galactosamine-6-phosphate isomerase family. 6-phosphogluconolactonase subfamily.</text>
</comment>
<evidence type="ECO:0000313" key="9">
    <source>
        <dbReference type="EMBL" id="MFK4751913.1"/>
    </source>
</evidence>
<comment type="catalytic activity">
    <reaction evidence="1 7">
        <text>6-phospho-D-glucono-1,5-lactone + H2O = 6-phospho-D-gluconate + H(+)</text>
        <dbReference type="Rhea" id="RHEA:12556"/>
        <dbReference type="ChEBI" id="CHEBI:15377"/>
        <dbReference type="ChEBI" id="CHEBI:15378"/>
        <dbReference type="ChEBI" id="CHEBI:57955"/>
        <dbReference type="ChEBI" id="CHEBI:58759"/>
        <dbReference type="EC" id="3.1.1.31"/>
    </reaction>
</comment>
<dbReference type="InterPro" id="IPR006148">
    <property type="entry name" value="Glc/Gal-6P_isomerase"/>
</dbReference>
<evidence type="ECO:0000256" key="5">
    <source>
        <dbReference type="ARBA" id="ARBA00013198"/>
    </source>
</evidence>
<sequence>MSDNRFESSTVLAKQLADAVSLCLKERVEQKGRACLAVSGGNTPKAFFEELGKRQLPWSHILVTLVDERWVGESDPSSNAGLVREHLLRGPAKAAYFLPLKNSALTPAAGFMACENSLHEQISRLDVAVFGMGSDGHTASWFPHSTALDRCLDESGSAWSCPVMDTELAIPRMTLTWAMLSRCQKIFLHFEGDEKNSVFNAACDPGQRQNIAAMPVRTLLFQSQVPLSIFRTS</sequence>
<dbReference type="InterPro" id="IPR037171">
    <property type="entry name" value="NagB/RpiA_transferase-like"/>
</dbReference>
<evidence type="ECO:0000256" key="2">
    <source>
        <dbReference type="ARBA" id="ARBA00002681"/>
    </source>
</evidence>
<dbReference type="PANTHER" id="PTHR11054">
    <property type="entry name" value="6-PHOSPHOGLUCONOLACTONASE"/>
    <property type="match status" value="1"/>
</dbReference>
<comment type="caution">
    <text evidence="9">The sequence shown here is derived from an EMBL/GenBank/DDBJ whole genome shotgun (WGS) entry which is preliminary data.</text>
</comment>
<proteinExistence type="inferred from homology"/>
<name>A0ABW8NG31_9GAMM</name>
<dbReference type="InterPro" id="IPR005900">
    <property type="entry name" value="6-phosphogluconolactonase_DevB"/>
</dbReference>
<accession>A0ABW8NG31</accession>
<dbReference type="GO" id="GO:0017057">
    <property type="term" value="F:6-phosphogluconolactonase activity"/>
    <property type="evidence" value="ECO:0007669"/>
    <property type="project" value="UniProtKB-EC"/>
</dbReference>
<evidence type="ECO:0000313" key="10">
    <source>
        <dbReference type="Proteomes" id="UP001620597"/>
    </source>
</evidence>
<dbReference type="PANTHER" id="PTHR11054:SF0">
    <property type="entry name" value="6-PHOSPHOGLUCONOLACTONASE"/>
    <property type="match status" value="1"/>
</dbReference>
<evidence type="ECO:0000256" key="6">
    <source>
        <dbReference type="ARBA" id="ARBA00020337"/>
    </source>
</evidence>
<protein>
    <recommendedName>
        <fullName evidence="6 7">6-phosphogluconolactonase</fullName>
        <shortName evidence="7">6PGL</shortName>
        <ecNumber evidence="5 7">3.1.1.31</ecNumber>
    </recommendedName>
</protein>
<keyword evidence="7 9" id="KW-0378">Hydrolase</keyword>
<dbReference type="InterPro" id="IPR039104">
    <property type="entry name" value="6PGL"/>
</dbReference>
<organism evidence="9 10">
    <name type="scientific">Oceanobacter antarcticus</name>
    <dbReference type="NCBI Taxonomy" id="3133425"/>
    <lineage>
        <taxon>Bacteria</taxon>
        <taxon>Pseudomonadati</taxon>
        <taxon>Pseudomonadota</taxon>
        <taxon>Gammaproteobacteria</taxon>
        <taxon>Oceanospirillales</taxon>
        <taxon>Oceanospirillaceae</taxon>
        <taxon>Oceanobacter</taxon>
    </lineage>
</organism>
<comment type="function">
    <text evidence="2 7">Hydrolysis of 6-phosphogluconolactone to 6-phosphogluconate.</text>
</comment>
<dbReference type="NCBIfam" id="TIGR01198">
    <property type="entry name" value="pgl"/>
    <property type="match status" value="1"/>
</dbReference>